<feature type="transmembrane region" description="Helical" evidence="2">
    <location>
        <begin position="15"/>
        <end position="34"/>
    </location>
</feature>
<keyword evidence="2" id="KW-1133">Transmembrane helix</keyword>
<keyword evidence="5" id="KW-1185">Reference proteome</keyword>
<protein>
    <submittedName>
        <fullName evidence="4">Conjugative transposon protein TraM</fullName>
    </submittedName>
</protein>
<dbReference type="RefSeq" id="WP_255905590.1">
    <property type="nucleotide sequence ID" value="NZ_JAFMZO010000006.1"/>
</dbReference>
<accession>A0ABW4ZRH8</accession>
<name>A0ABW4ZRH8_9SPHI</name>
<organism evidence="4 5">
    <name type="scientific">Paradesertivirga mongoliensis</name>
    <dbReference type="NCBI Taxonomy" id="2100740"/>
    <lineage>
        <taxon>Bacteria</taxon>
        <taxon>Pseudomonadati</taxon>
        <taxon>Bacteroidota</taxon>
        <taxon>Sphingobacteriia</taxon>
        <taxon>Sphingobacteriales</taxon>
        <taxon>Sphingobacteriaceae</taxon>
        <taxon>Paradesertivirga</taxon>
    </lineage>
</organism>
<feature type="domain" description="Conjugative transposon TraM C-terminal" evidence="3">
    <location>
        <begin position="237"/>
        <end position="381"/>
    </location>
</feature>
<dbReference type="Proteomes" id="UP001597387">
    <property type="component" value="Unassembled WGS sequence"/>
</dbReference>
<evidence type="ECO:0000259" key="3">
    <source>
        <dbReference type="Pfam" id="PF12508"/>
    </source>
</evidence>
<evidence type="ECO:0000313" key="4">
    <source>
        <dbReference type="EMBL" id="MFD2164520.1"/>
    </source>
</evidence>
<dbReference type="Pfam" id="PF12508">
    <property type="entry name" value="Transposon_TraM"/>
    <property type="match status" value="1"/>
</dbReference>
<keyword evidence="2" id="KW-0472">Membrane</keyword>
<sequence length="387" mass="42496">MENQKSAETLQKRKFLMVLPLLVIPFITMAFWALDGGKANASGKVLSAQQKGFNTALPEAKFNPNDKQDKFSVYETSAKEPETSLDDDAYDPLAFAANGNNAVDPNEQKINERLALIHTELNRQSASPDVSYHSTTPRYSSRTSNMSSDVSRLENLMESLQSGNGTDQEMAQLNSVLEKILDIQHPGRARERQKQSVTGAAQVYSVQVASGNINNQGLYRIAKSINSRYSNPVSNSIQATIHQDQDIVTGSVVKIRLLDSIFVNSTLIPKNEFIYGIASVDGERLKIETKTLRYKNSILPVSLSAFDLDGLEGLYIPGAIVRDASKKGVDDAIQSLQIMTMDPSVSAQVAGAGIQAAKGLFSRKVKQVRVKVKAGYQLLLRDNNQRN</sequence>
<evidence type="ECO:0000313" key="5">
    <source>
        <dbReference type="Proteomes" id="UP001597387"/>
    </source>
</evidence>
<reference evidence="5" key="1">
    <citation type="journal article" date="2019" name="Int. J. Syst. Evol. Microbiol.">
        <title>The Global Catalogue of Microorganisms (GCM) 10K type strain sequencing project: providing services to taxonomists for standard genome sequencing and annotation.</title>
        <authorList>
            <consortium name="The Broad Institute Genomics Platform"/>
            <consortium name="The Broad Institute Genome Sequencing Center for Infectious Disease"/>
            <person name="Wu L."/>
            <person name="Ma J."/>
        </authorList>
    </citation>
    <scope>NUCLEOTIDE SEQUENCE [LARGE SCALE GENOMIC DNA]</scope>
    <source>
        <strain evidence="5">KCTC 42217</strain>
    </source>
</reference>
<keyword evidence="2" id="KW-0812">Transmembrane</keyword>
<dbReference type="InterPro" id="IPR022187">
    <property type="entry name" value="Conjug_transposon_TraM"/>
</dbReference>
<evidence type="ECO:0000256" key="2">
    <source>
        <dbReference type="SAM" id="Phobius"/>
    </source>
</evidence>
<proteinExistence type="predicted"/>
<dbReference type="EMBL" id="JBHUHZ010000005">
    <property type="protein sequence ID" value="MFD2164520.1"/>
    <property type="molecule type" value="Genomic_DNA"/>
</dbReference>
<comment type="caution">
    <text evidence="4">The sequence shown here is derived from an EMBL/GenBank/DDBJ whole genome shotgun (WGS) entry which is preliminary data.</text>
</comment>
<feature type="region of interest" description="Disordered" evidence="1">
    <location>
        <begin position="126"/>
        <end position="148"/>
    </location>
</feature>
<gene>
    <name evidence="4" type="primary">traM</name>
    <name evidence="4" type="ORF">ACFSJU_19095</name>
</gene>
<dbReference type="InterPro" id="IPR055407">
    <property type="entry name" value="TraM_C"/>
</dbReference>
<dbReference type="NCBIfam" id="TIGR03779">
    <property type="entry name" value="Bac_Flav_CT_M"/>
    <property type="match status" value="1"/>
</dbReference>
<evidence type="ECO:0000256" key="1">
    <source>
        <dbReference type="SAM" id="MobiDB-lite"/>
    </source>
</evidence>